<feature type="region of interest" description="Disordered" evidence="1">
    <location>
        <begin position="424"/>
        <end position="494"/>
    </location>
</feature>
<dbReference type="Proteomes" id="UP000775547">
    <property type="component" value="Unassembled WGS sequence"/>
</dbReference>
<feature type="region of interest" description="Disordered" evidence="1">
    <location>
        <begin position="42"/>
        <end position="408"/>
    </location>
</feature>
<feature type="compositionally biased region" description="Low complexity" evidence="1">
    <location>
        <begin position="569"/>
        <end position="588"/>
    </location>
</feature>
<evidence type="ECO:0000313" key="3">
    <source>
        <dbReference type="EMBL" id="KAG5642260.1"/>
    </source>
</evidence>
<feature type="region of interest" description="Disordered" evidence="1">
    <location>
        <begin position="559"/>
        <end position="612"/>
    </location>
</feature>
<evidence type="ECO:0000256" key="1">
    <source>
        <dbReference type="SAM" id="MobiDB-lite"/>
    </source>
</evidence>
<feature type="compositionally biased region" description="Low complexity" evidence="1">
    <location>
        <begin position="458"/>
        <end position="471"/>
    </location>
</feature>
<keyword evidence="2" id="KW-1133">Transmembrane helix</keyword>
<dbReference type="OrthoDB" id="3071207at2759"/>
<reference evidence="3" key="1">
    <citation type="submission" date="2020-07" db="EMBL/GenBank/DDBJ databases">
        <authorList>
            <person name="Nieuwenhuis M."/>
            <person name="Van De Peppel L.J.J."/>
        </authorList>
    </citation>
    <scope>NUCLEOTIDE SEQUENCE</scope>
    <source>
        <strain evidence="3">AP01</strain>
        <tissue evidence="3">Mycelium</tissue>
    </source>
</reference>
<keyword evidence="2" id="KW-0472">Membrane</keyword>
<organism evidence="3 4">
    <name type="scientific">Asterophora parasitica</name>
    <dbReference type="NCBI Taxonomy" id="117018"/>
    <lineage>
        <taxon>Eukaryota</taxon>
        <taxon>Fungi</taxon>
        <taxon>Dikarya</taxon>
        <taxon>Basidiomycota</taxon>
        <taxon>Agaricomycotina</taxon>
        <taxon>Agaricomycetes</taxon>
        <taxon>Agaricomycetidae</taxon>
        <taxon>Agaricales</taxon>
        <taxon>Tricholomatineae</taxon>
        <taxon>Lyophyllaceae</taxon>
        <taxon>Asterophora</taxon>
    </lineage>
</organism>
<feature type="compositionally biased region" description="Low complexity" evidence="1">
    <location>
        <begin position="241"/>
        <end position="283"/>
    </location>
</feature>
<feature type="compositionally biased region" description="Acidic residues" evidence="1">
    <location>
        <begin position="754"/>
        <end position="780"/>
    </location>
</feature>
<accession>A0A9P7G3Q4</accession>
<sequence length="889" mass="93650">MNDGDREGLHAVQHSDPRFIVATTLATIVIAGSAFVWRKRSLAGPSQDSRKALAVPDSEPTSSNNILEPETLNTAGSSSKGSTAGTAIVIHDELGEESEAKDKEAKVSRSKERRRRGKDPLKDLLKNAKKTKLLARPSRPGDSEDGETETLPKIDEVTRHSLGTPQAASSRSISSASNHRSPPPSQGKAGSYPSSQQGSLAGDGDEEDEYEVEDHEITPSAPSSSTPRPSKALNPPPPAAPSSISASSYPSVSPNIPLSSSSPISQSTSTLSSDSLNTPNTSPMLSLSGKITTSAHPEGSPHVPQSKSLVPSASAPPHVHTNPWDWDGAGPSPMPATYAAYRKPPRISKSRGSGSVSMLMSPVSTYGSLENYTSDLPSSSSPRVESSNDASAASNGTIPKTKSESIGSHEDLSLSFTFPSLNASANPSSAYSPVSPGPSRVGSDNHHFNGNGNGNGNVHGNSPRRAPTPAGRRPPTPLSSSTPPPSLSTQTQVASLRGALEAARLREEKMKGDIERYSKELEVMRWEGAAWRRRESELQTQVHQLMHRVQTYAALFASMSSQPSQQNHGSNANTNGSGTNSAAANVNGYHQPFSPAPSNPHSPPPHLQIPPTQILLGNGILSPMSLAPHSPFYPYGSHAPLHNHPNLSHNLAHMHVQHQHTQSQSPHQLPANNLASMMFGAAGPHSGSSPSSVAGSSSVGSHSPDLSVPGSIATQPPLAAPVDRRRRRTRTAGARIGGRGTWDGEGSDGSVHGEDDETEPGDEDDGGESYSDADDDDESVSEVLADAILKRPGSIRGFSKKGKFKEKELHTEFTFPSLSDFGKGLYGVGVHVPAEETQTQGDERDSAALGNGEGASTEELLVEVIEQPILNNEPGATSVEVQSEQEVPR</sequence>
<evidence type="ECO:0000313" key="4">
    <source>
        <dbReference type="Proteomes" id="UP000775547"/>
    </source>
</evidence>
<protein>
    <submittedName>
        <fullName evidence="3">Uncharacterized protein</fullName>
    </submittedName>
</protein>
<feature type="compositionally biased region" description="Polar residues" evidence="1">
    <location>
        <begin position="350"/>
        <end position="373"/>
    </location>
</feature>
<comment type="caution">
    <text evidence="3">The sequence shown here is derived from an EMBL/GenBank/DDBJ whole genome shotgun (WGS) entry which is preliminary data.</text>
</comment>
<feature type="compositionally biased region" description="Acidic residues" evidence="1">
    <location>
        <begin position="203"/>
        <end position="214"/>
    </location>
</feature>
<feature type="compositionally biased region" description="Low complexity" evidence="1">
    <location>
        <begin position="74"/>
        <end position="87"/>
    </location>
</feature>
<feature type="compositionally biased region" description="Low complexity" evidence="1">
    <location>
        <begin position="167"/>
        <end position="177"/>
    </location>
</feature>
<proteinExistence type="predicted"/>
<feature type="compositionally biased region" description="Polar residues" evidence="1">
    <location>
        <begin position="388"/>
        <end position="400"/>
    </location>
</feature>
<evidence type="ECO:0000256" key="2">
    <source>
        <dbReference type="SAM" id="Phobius"/>
    </source>
</evidence>
<feature type="compositionally biased region" description="Low complexity" evidence="1">
    <location>
        <begin position="424"/>
        <end position="442"/>
    </location>
</feature>
<feature type="transmembrane region" description="Helical" evidence="2">
    <location>
        <begin position="19"/>
        <end position="37"/>
    </location>
</feature>
<feature type="compositionally biased region" description="Pro residues" evidence="1">
    <location>
        <begin position="472"/>
        <end position="486"/>
    </location>
</feature>
<keyword evidence="2" id="KW-0812">Transmembrane</keyword>
<feature type="compositionally biased region" description="Basic and acidic residues" evidence="1">
    <location>
        <begin position="150"/>
        <end position="159"/>
    </location>
</feature>
<reference evidence="3" key="2">
    <citation type="submission" date="2021-10" db="EMBL/GenBank/DDBJ databases">
        <title>Phylogenomics reveals ancestral predisposition of the termite-cultivated fungus Termitomyces towards a domesticated lifestyle.</title>
        <authorList>
            <person name="Auxier B."/>
            <person name="Grum-Grzhimaylo A."/>
            <person name="Cardenas M.E."/>
            <person name="Lodge J.D."/>
            <person name="Laessoe T."/>
            <person name="Pedersen O."/>
            <person name="Smith M.E."/>
            <person name="Kuyper T.W."/>
            <person name="Franco-Molano E.A."/>
            <person name="Baroni T.J."/>
            <person name="Aanen D.K."/>
        </authorList>
    </citation>
    <scope>NUCLEOTIDE SEQUENCE</scope>
    <source>
        <strain evidence="3">AP01</strain>
        <tissue evidence="3">Mycelium</tissue>
    </source>
</reference>
<keyword evidence="4" id="KW-1185">Reference proteome</keyword>
<feature type="region of interest" description="Disordered" evidence="1">
    <location>
        <begin position="678"/>
        <end position="786"/>
    </location>
</feature>
<feature type="compositionally biased region" description="Pro residues" evidence="1">
    <location>
        <begin position="594"/>
        <end position="608"/>
    </location>
</feature>
<feature type="compositionally biased region" description="Low complexity" evidence="1">
    <location>
        <begin position="218"/>
        <end position="233"/>
    </location>
</feature>
<dbReference type="EMBL" id="JABCKV010000201">
    <property type="protein sequence ID" value="KAG5642260.1"/>
    <property type="molecule type" value="Genomic_DNA"/>
</dbReference>
<feature type="region of interest" description="Disordered" evidence="1">
    <location>
        <begin position="834"/>
        <end position="853"/>
    </location>
</feature>
<gene>
    <name evidence="3" type="ORF">DXG03_003337</name>
</gene>
<feature type="compositionally biased region" description="Low complexity" evidence="1">
    <location>
        <begin position="374"/>
        <end position="387"/>
    </location>
</feature>
<dbReference type="AlphaFoldDB" id="A0A9P7G3Q4"/>
<feature type="compositionally biased region" description="Polar residues" evidence="1">
    <location>
        <begin position="559"/>
        <end position="568"/>
    </location>
</feature>
<feature type="compositionally biased region" description="Low complexity" evidence="1">
    <location>
        <begin position="680"/>
        <end position="704"/>
    </location>
</feature>
<name>A0A9P7G3Q4_9AGAR</name>
<feature type="compositionally biased region" description="Basic and acidic residues" evidence="1">
    <location>
        <begin position="90"/>
        <end position="110"/>
    </location>
</feature>